<feature type="transmembrane region" description="Helical" evidence="6">
    <location>
        <begin position="338"/>
        <end position="357"/>
    </location>
</feature>
<accession>A0ABV7KLL1</accession>
<evidence type="ECO:0000256" key="1">
    <source>
        <dbReference type="ARBA" id="ARBA00004651"/>
    </source>
</evidence>
<keyword evidence="5 6" id="KW-0472">Membrane</keyword>
<proteinExistence type="predicted"/>
<dbReference type="PANTHER" id="PTHR30294:SF29">
    <property type="entry name" value="MULTIDRUG ABC TRANSPORTER PERMEASE YBHS-RELATED"/>
    <property type="match status" value="1"/>
</dbReference>
<feature type="transmembrane region" description="Helical" evidence="6">
    <location>
        <begin position="20"/>
        <end position="41"/>
    </location>
</feature>
<comment type="caution">
    <text evidence="8">The sequence shown here is derived from an EMBL/GenBank/DDBJ whole genome shotgun (WGS) entry which is preliminary data.</text>
</comment>
<gene>
    <name evidence="8" type="ORF">ACFOEJ_04370</name>
</gene>
<comment type="subcellular location">
    <subcellularLocation>
        <location evidence="1">Cell membrane</location>
        <topology evidence="1">Multi-pass membrane protein</topology>
    </subcellularLocation>
</comment>
<feature type="transmembrane region" description="Helical" evidence="6">
    <location>
        <begin position="268"/>
        <end position="297"/>
    </location>
</feature>
<feature type="domain" description="ABC-2 type transporter transmembrane" evidence="7">
    <location>
        <begin position="22"/>
        <end position="415"/>
    </location>
</feature>
<dbReference type="Pfam" id="PF12698">
    <property type="entry name" value="ABC2_membrane_3"/>
    <property type="match status" value="1"/>
</dbReference>
<evidence type="ECO:0000256" key="5">
    <source>
        <dbReference type="ARBA" id="ARBA00023136"/>
    </source>
</evidence>
<keyword evidence="2" id="KW-1003">Cell membrane</keyword>
<dbReference type="InterPro" id="IPR051449">
    <property type="entry name" value="ABC-2_transporter_component"/>
</dbReference>
<organism evidence="8 9">
    <name type="scientific">Planomicrobium okeanokoites</name>
    <name type="common">Planococcus okeanokoites</name>
    <name type="synonym">Flavobacterium okeanokoites</name>
    <dbReference type="NCBI Taxonomy" id="244"/>
    <lineage>
        <taxon>Bacteria</taxon>
        <taxon>Bacillati</taxon>
        <taxon>Bacillota</taxon>
        <taxon>Bacilli</taxon>
        <taxon>Bacillales</taxon>
        <taxon>Caryophanaceae</taxon>
        <taxon>Planomicrobium</taxon>
    </lineage>
</organism>
<evidence type="ECO:0000313" key="9">
    <source>
        <dbReference type="Proteomes" id="UP001595625"/>
    </source>
</evidence>
<dbReference type="RefSeq" id="WP_117313103.1">
    <property type="nucleotide sequence ID" value="NZ_JBHRUJ010000004.1"/>
</dbReference>
<feature type="transmembrane region" description="Helical" evidence="6">
    <location>
        <begin position="399"/>
        <end position="417"/>
    </location>
</feature>
<feature type="transmembrane region" description="Helical" evidence="6">
    <location>
        <begin position="224"/>
        <end position="247"/>
    </location>
</feature>
<dbReference type="EMBL" id="JBHRUJ010000004">
    <property type="protein sequence ID" value="MFC3210311.1"/>
    <property type="molecule type" value="Genomic_DNA"/>
</dbReference>
<evidence type="ECO:0000313" key="8">
    <source>
        <dbReference type="EMBL" id="MFC3210311.1"/>
    </source>
</evidence>
<keyword evidence="3 6" id="KW-0812">Transmembrane</keyword>
<evidence type="ECO:0000256" key="6">
    <source>
        <dbReference type="SAM" id="Phobius"/>
    </source>
</evidence>
<evidence type="ECO:0000256" key="4">
    <source>
        <dbReference type="ARBA" id="ARBA00022989"/>
    </source>
</evidence>
<keyword evidence="4 6" id="KW-1133">Transmembrane helix</keyword>
<dbReference type="Proteomes" id="UP001595625">
    <property type="component" value="Unassembled WGS sequence"/>
</dbReference>
<sequence length="423" mass="45503">MFAFMKKDMLILIRDRTELAVLLAMPFILIAILGFALSGLLSGNSEVLSMDVAIVQEDDEQQGLDRFAEELGSAGIPAEAQAGIMAAAEESSPSSILQGILTDDSLSGLVTAQEMDTASATKALEEEEVVAILTIPENFTFKALQKMMLDAGDGAELQLMISDHAATQSEVFHDILDEFVWSLNFESAIARAANGEGDLPVAEQTQFGGVESVSAVQPISSFQYYTIGMAVMFALFVGATISGMAYVEKQQFVFNRILLSDHHPLVYLGSKAISAAIITFLQFCILFFLSSLIFGAFDLTEGAFWPGMLLIAFSLSICVGAVAAFLTALTMRFDNDTITTVFSGGVVTIFAFLGGSFTPTEGLPVFIQKLGSWTPNGAALNAFLLWVQNLELGLLWEPLGRLLLITILLLALGLLLFPRKGEA</sequence>
<protein>
    <submittedName>
        <fullName evidence="8">ABC transporter permease</fullName>
    </submittedName>
</protein>
<evidence type="ECO:0000256" key="3">
    <source>
        <dbReference type="ARBA" id="ARBA00022692"/>
    </source>
</evidence>
<dbReference type="InterPro" id="IPR013525">
    <property type="entry name" value="ABC2_TM"/>
</dbReference>
<reference evidence="9" key="1">
    <citation type="journal article" date="2019" name="Int. J. Syst. Evol. Microbiol.">
        <title>The Global Catalogue of Microorganisms (GCM) 10K type strain sequencing project: providing services to taxonomists for standard genome sequencing and annotation.</title>
        <authorList>
            <consortium name="The Broad Institute Genomics Platform"/>
            <consortium name="The Broad Institute Genome Sequencing Center for Infectious Disease"/>
            <person name="Wu L."/>
            <person name="Ma J."/>
        </authorList>
    </citation>
    <scope>NUCLEOTIDE SEQUENCE [LARGE SCALE GENOMIC DNA]</scope>
    <source>
        <strain evidence="9">CCM 320</strain>
    </source>
</reference>
<evidence type="ECO:0000259" key="7">
    <source>
        <dbReference type="Pfam" id="PF12698"/>
    </source>
</evidence>
<evidence type="ECO:0000256" key="2">
    <source>
        <dbReference type="ARBA" id="ARBA00022475"/>
    </source>
</evidence>
<dbReference type="PANTHER" id="PTHR30294">
    <property type="entry name" value="MEMBRANE COMPONENT OF ABC TRANSPORTER YHHJ-RELATED"/>
    <property type="match status" value="1"/>
</dbReference>
<keyword evidence="9" id="KW-1185">Reference proteome</keyword>
<name>A0ABV7KLL1_PLAOK</name>
<feature type="transmembrane region" description="Helical" evidence="6">
    <location>
        <begin position="303"/>
        <end position="326"/>
    </location>
</feature>